<proteinExistence type="predicted"/>
<dbReference type="OrthoDB" id="10350147at2759"/>
<dbReference type="EMBL" id="CDMC01000006">
    <property type="protein sequence ID" value="CEN61700.1"/>
    <property type="molecule type" value="Genomic_DNA"/>
</dbReference>
<evidence type="ECO:0000313" key="3">
    <source>
        <dbReference type="Proteomes" id="UP000054771"/>
    </source>
</evidence>
<sequence>MPTNHPHSPFYKALNTPPSPTHHGFPQDREPPYHALPITHLKDLTLTAMCAPCFNLYLDLYSKFPVRAQTLDKHGRHKNKHPYLFTRHFPSDSKTESQIQLMLDLLRLGLQHAFPKTAAQIGVDSTVTTYNRSLSFVALSVVVDFPEKVAVNETVLHVLFGMEESQGWEVLDFRGAVEKFCECGGKSGKWGKGSCMLREWVL</sequence>
<keyword evidence="3" id="KW-1185">Reference proteome</keyword>
<accession>A0A0U5GSG5</accession>
<name>A0A0U5GSG5_ASPCI</name>
<feature type="region of interest" description="Disordered" evidence="1">
    <location>
        <begin position="1"/>
        <end position="31"/>
    </location>
</feature>
<gene>
    <name evidence="2" type="ORF">ASPCAL08350</name>
</gene>
<evidence type="ECO:0000313" key="2">
    <source>
        <dbReference type="EMBL" id="CEN61700.1"/>
    </source>
</evidence>
<evidence type="ECO:0000256" key="1">
    <source>
        <dbReference type="SAM" id="MobiDB-lite"/>
    </source>
</evidence>
<protein>
    <submittedName>
        <fullName evidence="2">Uncharacterized protein</fullName>
    </submittedName>
</protein>
<dbReference type="Proteomes" id="UP000054771">
    <property type="component" value="Unassembled WGS sequence"/>
</dbReference>
<organism evidence="2 3">
    <name type="scientific">Aspergillus calidoustus</name>
    <dbReference type="NCBI Taxonomy" id="454130"/>
    <lineage>
        <taxon>Eukaryota</taxon>
        <taxon>Fungi</taxon>
        <taxon>Dikarya</taxon>
        <taxon>Ascomycota</taxon>
        <taxon>Pezizomycotina</taxon>
        <taxon>Eurotiomycetes</taxon>
        <taxon>Eurotiomycetidae</taxon>
        <taxon>Eurotiales</taxon>
        <taxon>Aspergillaceae</taxon>
        <taxon>Aspergillus</taxon>
        <taxon>Aspergillus subgen. Nidulantes</taxon>
    </lineage>
</organism>
<dbReference type="AlphaFoldDB" id="A0A0U5GSG5"/>
<reference evidence="3" key="1">
    <citation type="journal article" date="2016" name="Genome Announc.">
        <title>Draft genome sequences of fungus Aspergillus calidoustus.</title>
        <authorList>
            <person name="Horn F."/>
            <person name="Linde J."/>
            <person name="Mattern D.J."/>
            <person name="Walther G."/>
            <person name="Guthke R."/>
            <person name="Scherlach K."/>
            <person name="Martin K."/>
            <person name="Brakhage A.A."/>
            <person name="Petzke L."/>
            <person name="Valiante V."/>
        </authorList>
    </citation>
    <scope>NUCLEOTIDE SEQUENCE [LARGE SCALE GENOMIC DNA]</scope>
    <source>
        <strain evidence="3">SF006504</strain>
    </source>
</reference>